<dbReference type="EMBL" id="CP042266">
    <property type="protein sequence ID" value="QDY77518.1"/>
    <property type="molecule type" value="Genomic_DNA"/>
</dbReference>
<reference evidence="1 2" key="1">
    <citation type="submission" date="2019-07" db="EMBL/GenBank/DDBJ databases">
        <authorList>
            <person name="Zhu P."/>
        </authorList>
    </citation>
    <scope>NUCLEOTIDE SEQUENCE [LARGE SCALE GENOMIC DNA]</scope>
    <source>
        <strain evidence="1 2">SSL-25</strain>
    </source>
</reference>
<name>A0A5B8IG33_9ACTN</name>
<dbReference type="Gene3D" id="3.40.50.720">
    <property type="entry name" value="NAD(P)-binding Rossmann-like Domain"/>
    <property type="match status" value="1"/>
</dbReference>
<sequence>MTDRAAHRARQRDRITVIGGGLAGLTAAISSAEAGARVTLYESHHTLGGRGRTAEEPYRTSEGPHVFYAGPLWSWLRQHDLTGPRGRVPVADTLRFRFRRGGVLRALPPRGLLRLSRIPTERAPVDASFLDWATGLVGEADARAAAHFSGVALFHHDPGALSAAFVQERVRRAAALPPQVRYPLGGWGQVIDRMVGRAWDLGVRVETSARVDELPADRGPVIVATSLAAARRLLGDDALRWTGGRTVLVDLAVRRHRKDAFVVSDLDAPGWAERFSAPSRGLVPAGASLVQAQFPIAPDEGRTAGSAHADALFDLGLPDWRERTLWRRDALAQDRTGAVDLPGTSWRDRPGIDRGDGVFLAGDQVAAPGLLGEVSFASGLTAASLALRALVKARMRT</sequence>
<dbReference type="Pfam" id="PF13450">
    <property type="entry name" value="NAD_binding_8"/>
    <property type="match status" value="1"/>
</dbReference>
<dbReference type="RefSeq" id="WP_146480855.1">
    <property type="nucleotide sequence ID" value="NZ_CP042266.1"/>
</dbReference>
<dbReference type="PRINTS" id="PR00411">
    <property type="entry name" value="PNDRDTASEI"/>
</dbReference>
<dbReference type="KEGG" id="sqz:FQU76_14385"/>
<evidence type="ECO:0000313" key="2">
    <source>
        <dbReference type="Proteomes" id="UP000320580"/>
    </source>
</evidence>
<proteinExistence type="predicted"/>
<dbReference type="Proteomes" id="UP000320580">
    <property type="component" value="Chromosome"/>
</dbReference>
<gene>
    <name evidence="1" type="ORF">FQU76_14385</name>
</gene>
<dbReference type="PANTHER" id="PTHR43734:SF1">
    <property type="entry name" value="PHYTOENE DESATURASE"/>
    <property type="match status" value="1"/>
</dbReference>
<organism evidence="1 2">
    <name type="scientific">Streptomyces qinzhouensis</name>
    <dbReference type="NCBI Taxonomy" id="2599401"/>
    <lineage>
        <taxon>Bacteria</taxon>
        <taxon>Bacillati</taxon>
        <taxon>Actinomycetota</taxon>
        <taxon>Actinomycetes</taxon>
        <taxon>Kitasatosporales</taxon>
        <taxon>Streptomycetaceae</taxon>
        <taxon>Streptomyces</taxon>
    </lineage>
</organism>
<evidence type="ECO:0000313" key="1">
    <source>
        <dbReference type="EMBL" id="QDY77518.1"/>
    </source>
</evidence>
<dbReference type="OrthoDB" id="5501831at2"/>
<protein>
    <submittedName>
        <fullName evidence="1">FAD-dependent oxidoreductase</fullName>
    </submittedName>
</protein>
<dbReference type="AlphaFoldDB" id="A0A5B8IG33"/>
<dbReference type="SUPFAM" id="SSF51971">
    <property type="entry name" value="Nucleotide-binding domain"/>
    <property type="match status" value="1"/>
</dbReference>
<dbReference type="PANTHER" id="PTHR43734">
    <property type="entry name" value="PHYTOENE DESATURASE"/>
    <property type="match status" value="1"/>
</dbReference>
<accession>A0A5B8IG33</accession>
<keyword evidence="2" id="KW-1185">Reference proteome</keyword>